<feature type="transmembrane region" description="Helical" evidence="1">
    <location>
        <begin position="139"/>
        <end position="155"/>
    </location>
</feature>
<feature type="transmembrane region" description="Helical" evidence="1">
    <location>
        <begin position="175"/>
        <end position="191"/>
    </location>
</feature>
<dbReference type="AlphaFoldDB" id="A0AAV2YS60"/>
<evidence type="ECO:0000313" key="4">
    <source>
        <dbReference type="Proteomes" id="UP001146120"/>
    </source>
</evidence>
<organism evidence="3 4">
    <name type="scientific">Lagenidium giganteum</name>
    <dbReference type="NCBI Taxonomy" id="4803"/>
    <lineage>
        <taxon>Eukaryota</taxon>
        <taxon>Sar</taxon>
        <taxon>Stramenopiles</taxon>
        <taxon>Oomycota</taxon>
        <taxon>Peronosporomycetes</taxon>
        <taxon>Pythiales</taxon>
        <taxon>Pythiaceae</taxon>
    </lineage>
</organism>
<name>A0AAV2YS60_9STRA</name>
<evidence type="ECO:0000259" key="2">
    <source>
        <dbReference type="Pfam" id="PF07786"/>
    </source>
</evidence>
<sequence length="515" mass="55983">VAVNVTLSWATADAVPPLVLCAKDGPEQTPPSTCWVPTTCTVINENASSCSAMEARGTYEFEIDFSLSDGEPVVDGSAMGGGPFSRNEALSLVIGLAMLGYFIHVIRSRKVQWLRSTNALVEPLMSSPPQQGRMDALDVFRGVTLALMVFVNYGGGGFRLFKHSAWDGLTIADVLFPWFAWIMGFSAVLAFRSRTRATPLSTAALRSAKLFALGLFLNNGESWSSWRFPGVLQALGAAYFVVCLALFCRRCAASTQQRQRCHTLPICSSMLTCVIIATTIYLVIVFQLHVPGCPRGYMGPGGSSDGGKYANCTGGAHLYVDLLVFGRAHIYQTPTCQEQYDTGPYDPEGLLNWLMVAVTALIGGACADHCQPNKSSKEPARKLLISGTLLLLLSIAAGGWLFTAHPWIPINKNLWSPSYVLLCSGSAAIALAALISICRKRPRWTGAPFVSMGTNSIFVYVMHELLVDHVPFSPRGWDDSQHLGHVVLTLFNATGVICWIAIALWMDERRVFITL</sequence>
<dbReference type="PANTHER" id="PTHR31061">
    <property type="entry name" value="LD22376P"/>
    <property type="match status" value="1"/>
</dbReference>
<dbReference type="EMBL" id="DAKRPA010000177">
    <property type="protein sequence ID" value="DAZ96143.1"/>
    <property type="molecule type" value="Genomic_DNA"/>
</dbReference>
<keyword evidence="1" id="KW-1133">Transmembrane helix</keyword>
<feature type="transmembrane region" description="Helical" evidence="1">
    <location>
        <begin position="444"/>
        <end position="463"/>
    </location>
</feature>
<proteinExistence type="predicted"/>
<accession>A0AAV2YS60</accession>
<gene>
    <name evidence="3" type="ORF">N0F65_008722</name>
</gene>
<feature type="transmembrane region" description="Helical" evidence="1">
    <location>
        <begin position="226"/>
        <end position="248"/>
    </location>
</feature>
<feature type="transmembrane region" description="Helical" evidence="1">
    <location>
        <begin position="483"/>
        <end position="506"/>
    </location>
</feature>
<feature type="transmembrane region" description="Helical" evidence="1">
    <location>
        <begin position="350"/>
        <end position="371"/>
    </location>
</feature>
<evidence type="ECO:0000313" key="3">
    <source>
        <dbReference type="EMBL" id="DAZ96143.1"/>
    </source>
</evidence>
<dbReference type="InterPro" id="IPR012429">
    <property type="entry name" value="HGSNAT_cat"/>
</dbReference>
<keyword evidence="1" id="KW-0812">Transmembrane</keyword>
<dbReference type="Pfam" id="PF07786">
    <property type="entry name" value="HGSNAT_cat"/>
    <property type="match status" value="1"/>
</dbReference>
<evidence type="ECO:0000256" key="1">
    <source>
        <dbReference type="SAM" id="Phobius"/>
    </source>
</evidence>
<feature type="transmembrane region" description="Helical" evidence="1">
    <location>
        <begin position="269"/>
        <end position="290"/>
    </location>
</feature>
<feature type="non-terminal residue" evidence="3">
    <location>
        <position position="1"/>
    </location>
</feature>
<feature type="transmembrane region" description="Helical" evidence="1">
    <location>
        <begin position="383"/>
        <end position="402"/>
    </location>
</feature>
<keyword evidence="1" id="KW-0472">Membrane</keyword>
<reference evidence="3" key="1">
    <citation type="submission" date="2022-11" db="EMBL/GenBank/DDBJ databases">
        <authorList>
            <person name="Morgan W.R."/>
            <person name="Tartar A."/>
        </authorList>
    </citation>
    <scope>NUCLEOTIDE SEQUENCE</scope>
    <source>
        <strain evidence="3">ARSEF 373</strain>
    </source>
</reference>
<feature type="transmembrane region" description="Helical" evidence="1">
    <location>
        <begin position="89"/>
        <end position="106"/>
    </location>
</feature>
<reference evidence="3" key="2">
    <citation type="journal article" date="2023" name="Microbiol Resour">
        <title>Decontamination and Annotation of the Draft Genome Sequence of the Oomycete Lagenidium giganteum ARSEF 373.</title>
        <authorList>
            <person name="Morgan W.R."/>
            <person name="Tartar A."/>
        </authorList>
    </citation>
    <scope>NUCLEOTIDE SEQUENCE</scope>
    <source>
        <strain evidence="3">ARSEF 373</strain>
    </source>
</reference>
<feature type="transmembrane region" description="Helical" evidence="1">
    <location>
        <begin position="414"/>
        <end position="437"/>
    </location>
</feature>
<feature type="domain" description="Heparan-alpha-glucosaminide N-acetyltransferase catalytic" evidence="2">
    <location>
        <begin position="133"/>
        <end position="245"/>
    </location>
</feature>
<comment type="caution">
    <text evidence="3">The sequence shown here is derived from an EMBL/GenBank/DDBJ whole genome shotgun (WGS) entry which is preliminary data.</text>
</comment>
<dbReference type="PANTHER" id="PTHR31061:SF24">
    <property type="entry name" value="LD22376P"/>
    <property type="match status" value="1"/>
</dbReference>
<protein>
    <recommendedName>
        <fullName evidence="2">Heparan-alpha-glucosaminide N-acetyltransferase catalytic domain-containing protein</fullName>
    </recommendedName>
</protein>
<keyword evidence="4" id="KW-1185">Reference proteome</keyword>
<dbReference type="Proteomes" id="UP001146120">
    <property type="component" value="Unassembled WGS sequence"/>
</dbReference>